<dbReference type="InterPro" id="IPR045304">
    <property type="entry name" value="LbH_SAT"/>
</dbReference>
<dbReference type="PANTHER" id="PTHR42811">
    <property type="entry name" value="SERINE ACETYLTRANSFERASE"/>
    <property type="match status" value="1"/>
</dbReference>
<proteinExistence type="inferred from homology"/>
<name>A0ABY5V7J9_9BACT</name>
<evidence type="ECO:0000256" key="3">
    <source>
        <dbReference type="ARBA" id="ARBA00023315"/>
    </source>
</evidence>
<keyword evidence="3" id="KW-0012">Acyltransferase</keyword>
<keyword evidence="5" id="KW-1185">Reference proteome</keyword>
<evidence type="ECO:0000256" key="2">
    <source>
        <dbReference type="ARBA" id="ARBA00022679"/>
    </source>
</evidence>
<protein>
    <submittedName>
        <fullName evidence="4">Serine acetyltransferase</fullName>
    </submittedName>
</protein>
<dbReference type="CDD" id="cd03354">
    <property type="entry name" value="LbH_SAT"/>
    <property type="match status" value="1"/>
</dbReference>
<dbReference type="Gene3D" id="2.160.10.10">
    <property type="entry name" value="Hexapeptide repeat proteins"/>
    <property type="match status" value="1"/>
</dbReference>
<dbReference type="InterPro" id="IPR001451">
    <property type="entry name" value="Hexapep"/>
</dbReference>
<evidence type="ECO:0000313" key="4">
    <source>
        <dbReference type="EMBL" id="UWN65159.1"/>
    </source>
</evidence>
<dbReference type="Proteomes" id="UP001058267">
    <property type="component" value="Chromosome"/>
</dbReference>
<organism evidence="4 5">
    <name type="scientific">Alistipes senegalensis JC50</name>
    <dbReference type="NCBI Taxonomy" id="1033732"/>
    <lineage>
        <taxon>Bacteria</taxon>
        <taxon>Pseudomonadati</taxon>
        <taxon>Bacteroidota</taxon>
        <taxon>Bacteroidia</taxon>
        <taxon>Bacteroidales</taxon>
        <taxon>Rikenellaceae</taxon>
        <taxon>Alistipes</taxon>
    </lineage>
</organism>
<dbReference type="Pfam" id="PF00132">
    <property type="entry name" value="Hexapep"/>
    <property type="match status" value="1"/>
</dbReference>
<reference evidence="4" key="1">
    <citation type="journal article" date="2022" name="Cell">
        <title>Design, construction, and in vivo augmentation of a complex gut microbiome.</title>
        <authorList>
            <person name="Cheng A.G."/>
            <person name="Ho P.Y."/>
            <person name="Aranda-Diaz A."/>
            <person name="Jain S."/>
            <person name="Yu F.B."/>
            <person name="Meng X."/>
            <person name="Wang M."/>
            <person name="Iakiviak M."/>
            <person name="Nagashima K."/>
            <person name="Zhao A."/>
            <person name="Murugkar P."/>
            <person name="Patil A."/>
            <person name="Atabakhsh K."/>
            <person name="Weakley A."/>
            <person name="Yan J."/>
            <person name="Brumbaugh A.R."/>
            <person name="Higginbottom S."/>
            <person name="Dimas A."/>
            <person name="Shiver A.L."/>
            <person name="Deutschbauer A."/>
            <person name="Neff N."/>
            <person name="Sonnenburg J.L."/>
            <person name="Huang K.C."/>
            <person name="Fischbach M.A."/>
        </authorList>
    </citation>
    <scope>NUCLEOTIDE SEQUENCE</scope>
    <source>
        <strain evidence="4">JC50</strain>
    </source>
</reference>
<comment type="similarity">
    <text evidence="1">Belongs to the transferase hexapeptide repeat family.</text>
</comment>
<dbReference type="EMBL" id="CP102252">
    <property type="protein sequence ID" value="UWN65159.1"/>
    <property type="molecule type" value="Genomic_DNA"/>
</dbReference>
<dbReference type="RefSeq" id="WP_227901069.1">
    <property type="nucleotide sequence ID" value="NZ_CP102252.1"/>
</dbReference>
<sequence>MEASSNLGKYACLPPRLTKKNIYYRYLEKHCAFIGLHTHFETPPTLPHGLHGIHISEKAHIGKFCVILQSVTIGSNTIDGHPRYGSPHIGDNVFIGAGAKIIGNVTIGNNCRIGANCVVVKDMPENTTAVLGNIRFINKGGNTDNHFYGI</sequence>
<dbReference type="SUPFAM" id="SSF51161">
    <property type="entry name" value="Trimeric LpxA-like enzymes"/>
    <property type="match status" value="1"/>
</dbReference>
<gene>
    <name evidence="4" type="ORF">NQ519_15705</name>
</gene>
<evidence type="ECO:0000256" key="1">
    <source>
        <dbReference type="ARBA" id="ARBA00007274"/>
    </source>
</evidence>
<dbReference type="InterPro" id="IPR011004">
    <property type="entry name" value="Trimer_LpxA-like_sf"/>
</dbReference>
<evidence type="ECO:0000313" key="5">
    <source>
        <dbReference type="Proteomes" id="UP001058267"/>
    </source>
</evidence>
<accession>A0ABY5V7J9</accession>
<keyword evidence="2" id="KW-0808">Transferase</keyword>